<accession>A0A485LEG0</accession>
<gene>
    <name evidence="2" type="primary">Aste57867_19921</name>
    <name evidence="1" type="ORF">As57867_019855</name>
    <name evidence="2" type="ORF">ASTE57867_19921</name>
</gene>
<protein>
    <submittedName>
        <fullName evidence="2">Aste57867_19921 protein</fullName>
    </submittedName>
</protein>
<evidence type="ECO:0000313" key="3">
    <source>
        <dbReference type="Proteomes" id="UP000332933"/>
    </source>
</evidence>
<dbReference type="Proteomes" id="UP000332933">
    <property type="component" value="Unassembled WGS sequence"/>
</dbReference>
<proteinExistence type="predicted"/>
<sequence>MTTRNCMKRRRVKTVSFSVATTYTFHVAPSATAVPSDAIPGVGLHGPPIQVATALVSLDHDPCRSVVGRYSPRDRVYFMKRAGFSQADVTKLCLDHHDIQTSRKEAAIIAWREQAHADCISSKRACVQG</sequence>
<keyword evidence="3" id="KW-1185">Reference proteome</keyword>
<reference evidence="2 3" key="1">
    <citation type="submission" date="2019-03" db="EMBL/GenBank/DDBJ databases">
        <authorList>
            <person name="Gaulin E."/>
            <person name="Dumas B."/>
        </authorList>
    </citation>
    <scope>NUCLEOTIDE SEQUENCE [LARGE SCALE GENOMIC DNA]</scope>
    <source>
        <strain evidence="2">CBS 568.67</strain>
    </source>
</reference>
<dbReference type="AlphaFoldDB" id="A0A485LEG0"/>
<organism evidence="2 3">
    <name type="scientific">Aphanomyces stellatus</name>
    <dbReference type="NCBI Taxonomy" id="120398"/>
    <lineage>
        <taxon>Eukaryota</taxon>
        <taxon>Sar</taxon>
        <taxon>Stramenopiles</taxon>
        <taxon>Oomycota</taxon>
        <taxon>Saprolegniomycetes</taxon>
        <taxon>Saprolegniales</taxon>
        <taxon>Verrucalvaceae</taxon>
        <taxon>Aphanomyces</taxon>
    </lineage>
</organism>
<dbReference type="EMBL" id="VJMH01006723">
    <property type="protein sequence ID" value="KAF0688456.1"/>
    <property type="molecule type" value="Genomic_DNA"/>
</dbReference>
<dbReference type="EMBL" id="CAADRA010006746">
    <property type="protein sequence ID" value="VFT96619.1"/>
    <property type="molecule type" value="Genomic_DNA"/>
</dbReference>
<evidence type="ECO:0000313" key="2">
    <source>
        <dbReference type="EMBL" id="VFT96619.1"/>
    </source>
</evidence>
<evidence type="ECO:0000313" key="1">
    <source>
        <dbReference type="EMBL" id="KAF0688456.1"/>
    </source>
</evidence>
<name>A0A485LEG0_9STRA</name>
<reference evidence="1" key="2">
    <citation type="submission" date="2019-06" db="EMBL/GenBank/DDBJ databases">
        <title>Genomics analysis of Aphanomyces spp. identifies a new class of oomycete effector associated with host adaptation.</title>
        <authorList>
            <person name="Gaulin E."/>
        </authorList>
    </citation>
    <scope>NUCLEOTIDE SEQUENCE</scope>
    <source>
        <strain evidence="1">CBS 578.67</strain>
    </source>
</reference>
<dbReference type="OrthoDB" id="65878at2759"/>